<dbReference type="EMBL" id="UOFW01000228">
    <property type="protein sequence ID" value="VAX07942.1"/>
    <property type="molecule type" value="Genomic_DNA"/>
</dbReference>
<dbReference type="Pfam" id="PF16510">
    <property type="entry name" value="P22_portal"/>
    <property type="match status" value="1"/>
</dbReference>
<proteinExistence type="predicted"/>
<keyword evidence="1" id="KW-0175">Coiled coil</keyword>
<dbReference type="InterPro" id="IPR032427">
    <property type="entry name" value="P22_portal"/>
</dbReference>
<organism evidence="2">
    <name type="scientific">hydrothermal vent metagenome</name>
    <dbReference type="NCBI Taxonomy" id="652676"/>
    <lineage>
        <taxon>unclassified sequences</taxon>
        <taxon>metagenomes</taxon>
        <taxon>ecological metagenomes</taxon>
    </lineage>
</organism>
<sequence length="668" mass="76547">MSNEENKKNKDEVLRLARDRAQLADKGWSVNFTQMEEDIDFLHGDQWPDAVRNNRSDEGRPILTFNKLPAVLDQVVGDQRQSRPQIKIIPTQGDNEKISNQAGTKDYSRAEVFSGLIRNIEYASRADIAYDTAYEHAAGWGLGWIHLTTDYSHDDTFEQDFKIKRIRNWKAVLSDPTFEEPDGSDQMYNFYFSKIHKDEFRRRWPGKETVDTDLNLGDEFSYWLEGEYVRVASYYDRVPTKKKIVLMSNGEVYDADKLEKVGDELEQMGTTQVREREVDTYKVIWRKISGVDILDEQETIFTHIPMVPVLGKELMIRGDVYYRGVVRHAKDAQRMYNYSRTSQIERVALEPKSPYIVTKGQIKGFEDYWDNANAKNQPYLVVNDVKEGLPQRQFPAQVSQGDTQLSLQASDDIKSTMGMYDASLGAQSNETSGKAIMARQREGDVGNYAFIDNLTRSLEHVGKMLVEGIPKIYDTARQVRVRFPDDTEDFIEINKTIMDEQTQEQVLIHDLSQGKFDVRVESGPSYTTQRQEALEQMERILQSNPELWNIIGDLLAKNMDWPGADEFAKRLKKMVPPDLLDAPEEEEPKEPVPPTPGEQIEMGRLQLEQQKLEADGKKVEATVVQAEADMAEAQAKMMQAVEKINNLDENIKASVAEAISQAYLQMSQ</sequence>
<reference evidence="2" key="1">
    <citation type="submission" date="2018-06" db="EMBL/GenBank/DDBJ databases">
        <authorList>
            <person name="Zhirakovskaya E."/>
        </authorList>
    </citation>
    <scope>NUCLEOTIDE SEQUENCE</scope>
</reference>
<protein>
    <submittedName>
        <fullName evidence="2">Phage portal (Connector) protein</fullName>
    </submittedName>
</protein>
<gene>
    <name evidence="2" type="ORF">MNBD_ALPHA03-1267</name>
</gene>
<accession>A0A3B1AW19</accession>
<evidence type="ECO:0000313" key="2">
    <source>
        <dbReference type="EMBL" id="VAX07942.1"/>
    </source>
</evidence>
<evidence type="ECO:0000256" key="1">
    <source>
        <dbReference type="SAM" id="Coils"/>
    </source>
</evidence>
<dbReference type="AlphaFoldDB" id="A0A3B1AW19"/>
<name>A0A3B1AW19_9ZZZZ</name>
<feature type="coiled-coil region" evidence="1">
    <location>
        <begin position="616"/>
        <end position="657"/>
    </location>
</feature>